<dbReference type="Proteomes" id="UP001172083">
    <property type="component" value="Unassembled WGS sequence"/>
</dbReference>
<accession>A0ABT8LFF0</accession>
<evidence type="ECO:0000313" key="1">
    <source>
        <dbReference type="EMBL" id="MDN5215911.1"/>
    </source>
</evidence>
<dbReference type="RefSeq" id="WP_346761247.1">
    <property type="nucleotide sequence ID" value="NZ_JAUJEB010000007.1"/>
</dbReference>
<organism evidence="1 2">
    <name type="scientific">Agaribacillus aureus</name>
    <dbReference type="NCBI Taxonomy" id="3051825"/>
    <lineage>
        <taxon>Bacteria</taxon>
        <taxon>Pseudomonadati</taxon>
        <taxon>Bacteroidota</taxon>
        <taxon>Cytophagia</taxon>
        <taxon>Cytophagales</taxon>
        <taxon>Splendidivirgaceae</taxon>
        <taxon>Agaribacillus</taxon>
    </lineage>
</organism>
<dbReference type="EMBL" id="JAUJEB010000007">
    <property type="protein sequence ID" value="MDN5215911.1"/>
    <property type="molecule type" value="Genomic_DNA"/>
</dbReference>
<sequence length="398" mass="45835">MNKITVITIRLWAVLFVIGVKAQGAYEKQMDQDIEVMEGILSQMFSQNHEMGLQQKQVNGNYFRGFGLVFKVPRHANYYRGKNNFNILYSGVGHNNPRIKIGHHISPENEKDSIYKAGNIHFKETVKSFFQNYGDLIDQLDPNDNIMVIFGSDTYRQSDYWTKDLAVSGKLKAADTEKVKPASKITAEISYKAILDYKQGKINGDQFIQNIKFSERLLGETSKQEFVILTSIFEKLYQRSSGGFNYLQQINFERIDGLGVIYEVFFGQNFPVAYEQKILTLSLGSDSVRINGKEWNVKELADNNQQKLNEYKKQRQEAYQEFKLNLKQNLIKYGKTLKSLKDDEILLLAAKLQSCLGCDRPEKLNLSIKASFLKDYDQQKITLYRAAGKIIEKEIKMP</sequence>
<protein>
    <submittedName>
        <fullName evidence="1">Uncharacterized protein</fullName>
    </submittedName>
</protein>
<keyword evidence="2" id="KW-1185">Reference proteome</keyword>
<reference evidence="1" key="1">
    <citation type="submission" date="2023-06" db="EMBL/GenBank/DDBJ databases">
        <title>Genomic of Agaribacillus aureum.</title>
        <authorList>
            <person name="Wang G."/>
        </authorList>
    </citation>
    <scope>NUCLEOTIDE SEQUENCE</scope>
    <source>
        <strain evidence="1">BMA12</strain>
    </source>
</reference>
<name>A0ABT8LFF0_9BACT</name>
<proteinExistence type="predicted"/>
<comment type="caution">
    <text evidence="1">The sequence shown here is derived from an EMBL/GenBank/DDBJ whole genome shotgun (WGS) entry which is preliminary data.</text>
</comment>
<evidence type="ECO:0000313" key="2">
    <source>
        <dbReference type="Proteomes" id="UP001172083"/>
    </source>
</evidence>
<gene>
    <name evidence="1" type="ORF">QQ020_27790</name>
</gene>